<dbReference type="EMBL" id="JBDJPC010000002">
    <property type="protein sequence ID" value="KAL1514167.1"/>
    <property type="molecule type" value="Genomic_DNA"/>
</dbReference>
<comment type="caution">
    <text evidence="9">The sequence shown here is derived from an EMBL/GenBank/DDBJ whole genome shotgun (WGS) entry which is preliminary data.</text>
</comment>
<evidence type="ECO:0000313" key="9">
    <source>
        <dbReference type="EMBL" id="KAL1514167.1"/>
    </source>
</evidence>
<dbReference type="PANTHER" id="PTHR20889:SF12">
    <property type="entry name" value="LP01149P"/>
    <property type="match status" value="1"/>
</dbReference>
<keyword evidence="5 8" id="KW-0460">Magnesium</keyword>
<reference evidence="9 10" key="1">
    <citation type="submission" date="2024-05" db="EMBL/GenBank/DDBJ databases">
        <title>Genetic variation in Jamaican populations of the coffee berry borer (Hypothenemus hampei).</title>
        <authorList>
            <person name="Errbii M."/>
            <person name="Myrie A."/>
        </authorList>
    </citation>
    <scope>NUCLEOTIDE SEQUENCE [LARGE SCALE GENOMIC DNA]</scope>
    <source>
        <strain evidence="9">JA-Hopewell-2020-01-JO</strain>
        <tissue evidence="9">Whole body</tissue>
    </source>
</reference>
<evidence type="ECO:0000256" key="3">
    <source>
        <dbReference type="ARBA" id="ARBA00022723"/>
    </source>
</evidence>
<name>A0ABD1F984_HYPHA</name>
<dbReference type="Proteomes" id="UP001566132">
    <property type="component" value="Unassembled WGS sequence"/>
</dbReference>
<feature type="active site" description="Proton donor" evidence="6">
    <location>
        <position position="10"/>
    </location>
</feature>
<dbReference type="NCBIfam" id="TIGR01489">
    <property type="entry name" value="DKMTPPase-SF"/>
    <property type="match status" value="1"/>
</dbReference>
<keyword evidence="10" id="KW-1185">Reference proteome</keyword>
<feature type="binding site" evidence="8">
    <location>
        <position position="179"/>
    </location>
    <ligand>
        <name>Mg(2+)</name>
        <dbReference type="ChEBI" id="CHEBI:18420"/>
    </ligand>
</feature>
<dbReference type="SUPFAM" id="SSF56784">
    <property type="entry name" value="HAD-like"/>
    <property type="match status" value="1"/>
</dbReference>
<dbReference type="NCBIfam" id="TIGR01488">
    <property type="entry name" value="HAD-SF-IB"/>
    <property type="match status" value="1"/>
</dbReference>
<sequence>MKNLAVFDFDYTIIDDNSDTAVMKLVDENKFSPELKELYKSDGWTKFMQEVFKVLHDNSVSESDIASLIANISEVRGLKDLIRKLHDTMGYDVIIISDSNTYFINLWLKANNLSSKVLKVFSNPAYFNEQGLLMINMFHVQDSCKLSTENMCKGMIMEDFIKDQSKNSIIYDKILYVGDGQNDLCPILRLNNNKALACCRKNYKCANLIKKIKEGQLRDNDLYGKYEIKANIFIWETGYDILEFLIQ</sequence>
<comment type="similarity">
    <text evidence="2">Belongs to the HAD-like hydrolase superfamily. PHOSPHO family.</text>
</comment>
<evidence type="ECO:0000256" key="6">
    <source>
        <dbReference type="PIRSR" id="PIRSR031051-1"/>
    </source>
</evidence>
<feature type="binding site" evidence="8">
    <location>
        <position position="10"/>
    </location>
    <ligand>
        <name>Mg(2+)</name>
        <dbReference type="ChEBI" id="CHEBI:18420"/>
    </ligand>
</feature>
<dbReference type="PIRSF" id="PIRSF031051">
    <property type="entry name" value="PyrdxlP_Pase_PHOSPHO2"/>
    <property type="match status" value="1"/>
</dbReference>
<dbReference type="InterPro" id="IPR006384">
    <property type="entry name" value="HAD_hydro_PyrdxlP_Pase-like"/>
</dbReference>
<evidence type="ECO:0000256" key="7">
    <source>
        <dbReference type="PIRSR" id="PIRSR031051-2"/>
    </source>
</evidence>
<evidence type="ECO:0008006" key="11">
    <source>
        <dbReference type="Google" id="ProtNLM"/>
    </source>
</evidence>
<dbReference type="PANTHER" id="PTHR20889">
    <property type="entry name" value="PHOSPHATASE, ORPHAN 1, 2"/>
    <property type="match status" value="1"/>
</dbReference>
<feature type="binding site" evidence="7">
    <location>
        <position position="98"/>
    </location>
    <ligand>
        <name>substrate</name>
    </ligand>
</feature>
<feature type="active site" description="Nucleophile" evidence="6">
    <location>
        <position position="8"/>
    </location>
</feature>
<dbReference type="Gene3D" id="3.40.50.1000">
    <property type="entry name" value="HAD superfamily/HAD-like"/>
    <property type="match status" value="1"/>
</dbReference>
<dbReference type="AlphaFoldDB" id="A0ABD1F984"/>
<evidence type="ECO:0000256" key="4">
    <source>
        <dbReference type="ARBA" id="ARBA00022801"/>
    </source>
</evidence>
<protein>
    <recommendedName>
        <fullName evidence="11">Pyridoxal phosphate phosphatase PHOSPHO2</fullName>
    </recommendedName>
</protein>
<keyword evidence="4" id="KW-0378">Hydrolase</keyword>
<dbReference type="InterPro" id="IPR036412">
    <property type="entry name" value="HAD-like_sf"/>
</dbReference>
<comment type="cofactor">
    <cofactor evidence="1 8">
        <name>Mg(2+)</name>
        <dbReference type="ChEBI" id="CHEBI:18420"/>
    </cofactor>
</comment>
<evidence type="ECO:0000256" key="2">
    <source>
        <dbReference type="ARBA" id="ARBA00008541"/>
    </source>
</evidence>
<evidence type="ECO:0000256" key="1">
    <source>
        <dbReference type="ARBA" id="ARBA00001946"/>
    </source>
</evidence>
<dbReference type="GO" id="GO:0016787">
    <property type="term" value="F:hydrolase activity"/>
    <property type="evidence" value="ECO:0007669"/>
    <property type="project" value="UniProtKB-KW"/>
</dbReference>
<evidence type="ECO:0000256" key="5">
    <source>
        <dbReference type="ARBA" id="ARBA00022842"/>
    </source>
</evidence>
<accession>A0ABD1F984</accession>
<evidence type="ECO:0000256" key="8">
    <source>
        <dbReference type="PIRSR" id="PIRSR031051-3"/>
    </source>
</evidence>
<feature type="binding site" evidence="7">
    <location>
        <position position="19"/>
    </location>
    <ligand>
        <name>substrate</name>
    </ligand>
</feature>
<gene>
    <name evidence="9" type="ORF">ABEB36_003471</name>
</gene>
<dbReference type="InterPro" id="IPR023214">
    <property type="entry name" value="HAD_sf"/>
</dbReference>
<evidence type="ECO:0000313" key="10">
    <source>
        <dbReference type="Proteomes" id="UP001566132"/>
    </source>
</evidence>
<dbReference type="Pfam" id="PF06888">
    <property type="entry name" value="Put_Phosphatase"/>
    <property type="match status" value="1"/>
</dbReference>
<feature type="binding site" evidence="8">
    <location>
        <position position="8"/>
    </location>
    <ligand>
        <name>Mg(2+)</name>
        <dbReference type="ChEBI" id="CHEBI:18420"/>
    </ligand>
</feature>
<dbReference type="GO" id="GO:0046872">
    <property type="term" value="F:metal ion binding"/>
    <property type="evidence" value="ECO:0007669"/>
    <property type="project" value="UniProtKB-KW"/>
</dbReference>
<organism evidence="9 10">
    <name type="scientific">Hypothenemus hampei</name>
    <name type="common">Coffee berry borer</name>
    <dbReference type="NCBI Taxonomy" id="57062"/>
    <lineage>
        <taxon>Eukaryota</taxon>
        <taxon>Metazoa</taxon>
        <taxon>Ecdysozoa</taxon>
        <taxon>Arthropoda</taxon>
        <taxon>Hexapoda</taxon>
        <taxon>Insecta</taxon>
        <taxon>Pterygota</taxon>
        <taxon>Neoptera</taxon>
        <taxon>Endopterygota</taxon>
        <taxon>Coleoptera</taxon>
        <taxon>Polyphaga</taxon>
        <taxon>Cucujiformia</taxon>
        <taxon>Curculionidae</taxon>
        <taxon>Scolytinae</taxon>
        <taxon>Hypothenemus</taxon>
    </lineage>
</organism>
<keyword evidence="3 8" id="KW-0479">Metal-binding</keyword>
<dbReference type="InterPro" id="IPR016965">
    <property type="entry name" value="Pase_PHOSPHO-typ"/>
</dbReference>
<proteinExistence type="inferred from homology"/>